<evidence type="ECO:0000313" key="9">
    <source>
        <dbReference type="Proteomes" id="UP000019141"/>
    </source>
</evidence>
<keyword evidence="4" id="KW-0274">FAD</keyword>
<accession>W4LJR5</accession>
<evidence type="ECO:0000256" key="4">
    <source>
        <dbReference type="ARBA" id="ARBA00022827"/>
    </source>
</evidence>
<evidence type="ECO:0000259" key="6">
    <source>
        <dbReference type="Pfam" id="PF00732"/>
    </source>
</evidence>
<comment type="caution">
    <text evidence="8">The sequence shown here is derived from an EMBL/GenBank/DDBJ whole genome shotgun (WGS) entry which is preliminary data.</text>
</comment>
<dbReference type="HOGENOM" id="CLU_008878_4_1_7"/>
<dbReference type="InterPro" id="IPR000172">
    <property type="entry name" value="GMC_OxRdtase_N"/>
</dbReference>
<keyword evidence="9" id="KW-1185">Reference proteome</keyword>
<dbReference type="GO" id="GO:0016614">
    <property type="term" value="F:oxidoreductase activity, acting on CH-OH group of donors"/>
    <property type="evidence" value="ECO:0007669"/>
    <property type="project" value="InterPro"/>
</dbReference>
<gene>
    <name evidence="8" type="ORF">ETSY1_21975</name>
</gene>
<dbReference type="InterPro" id="IPR036188">
    <property type="entry name" value="FAD/NAD-bd_sf"/>
</dbReference>
<protein>
    <recommendedName>
        <fullName evidence="10">GMC family oxidoreductase</fullName>
    </recommendedName>
</protein>
<evidence type="ECO:0000259" key="7">
    <source>
        <dbReference type="Pfam" id="PF05199"/>
    </source>
</evidence>
<evidence type="ECO:0000313" key="8">
    <source>
        <dbReference type="EMBL" id="ETW97596.1"/>
    </source>
</evidence>
<name>W4LJR5_ENTF1</name>
<dbReference type="Proteomes" id="UP000019141">
    <property type="component" value="Unassembled WGS sequence"/>
</dbReference>
<dbReference type="InterPro" id="IPR051473">
    <property type="entry name" value="P2Ox-like"/>
</dbReference>
<dbReference type="Pfam" id="PF05199">
    <property type="entry name" value="GMC_oxred_C"/>
    <property type="match status" value="1"/>
</dbReference>
<reference evidence="8 9" key="1">
    <citation type="journal article" date="2014" name="Nature">
        <title>An environmental bacterial taxon with a large and distinct metabolic repertoire.</title>
        <authorList>
            <person name="Wilson M.C."/>
            <person name="Mori T."/>
            <person name="Ruckert C."/>
            <person name="Uria A.R."/>
            <person name="Helf M.J."/>
            <person name="Takada K."/>
            <person name="Gernert C."/>
            <person name="Steffens U.A."/>
            <person name="Heycke N."/>
            <person name="Schmitt S."/>
            <person name="Rinke C."/>
            <person name="Helfrich E.J."/>
            <person name="Brachmann A.O."/>
            <person name="Gurgui C."/>
            <person name="Wakimoto T."/>
            <person name="Kracht M."/>
            <person name="Crusemann M."/>
            <person name="Hentschel U."/>
            <person name="Abe I."/>
            <person name="Matsunaga S."/>
            <person name="Kalinowski J."/>
            <person name="Takeyama H."/>
            <person name="Piel J."/>
        </authorList>
    </citation>
    <scope>NUCLEOTIDE SEQUENCE [LARGE SCALE GENOMIC DNA]</scope>
    <source>
        <strain evidence="9">TSY1</strain>
    </source>
</reference>
<comment type="similarity">
    <text evidence="2">Belongs to the GMC oxidoreductase family.</text>
</comment>
<feature type="domain" description="Glucose-methanol-choline oxidoreductase C-terminal" evidence="7">
    <location>
        <begin position="391"/>
        <end position="504"/>
    </location>
</feature>
<dbReference type="SUPFAM" id="SSF51905">
    <property type="entry name" value="FAD/NAD(P)-binding domain"/>
    <property type="match status" value="1"/>
</dbReference>
<dbReference type="AlphaFoldDB" id="W4LJR5"/>
<keyword evidence="5" id="KW-0560">Oxidoreductase</keyword>
<proteinExistence type="inferred from homology"/>
<evidence type="ECO:0000256" key="5">
    <source>
        <dbReference type="ARBA" id="ARBA00023002"/>
    </source>
</evidence>
<dbReference type="PANTHER" id="PTHR42784:SF1">
    <property type="entry name" value="PYRANOSE 2-OXIDASE"/>
    <property type="match status" value="1"/>
</dbReference>
<comment type="cofactor">
    <cofactor evidence="1">
        <name>FAD</name>
        <dbReference type="ChEBI" id="CHEBI:57692"/>
    </cofactor>
</comment>
<keyword evidence="3" id="KW-0285">Flavoprotein</keyword>
<dbReference type="EMBL" id="AZHW01000643">
    <property type="protein sequence ID" value="ETW97596.1"/>
    <property type="molecule type" value="Genomic_DNA"/>
</dbReference>
<dbReference type="Pfam" id="PF00732">
    <property type="entry name" value="GMC_oxred_N"/>
    <property type="match status" value="1"/>
</dbReference>
<dbReference type="PANTHER" id="PTHR42784">
    <property type="entry name" value="PYRANOSE 2-OXIDASE"/>
    <property type="match status" value="1"/>
</dbReference>
<evidence type="ECO:0008006" key="10">
    <source>
        <dbReference type="Google" id="ProtNLM"/>
    </source>
</evidence>
<dbReference type="GO" id="GO:0050660">
    <property type="term" value="F:flavin adenine dinucleotide binding"/>
    <property type="evidence" value="ECO:0007669"/>
    <property type="project" value="InterPro"/>
</dbReference>
<evidence type="ECO:0000256" key="3">
    <source>
        <dbReference type="ARBA" id="ARBA00022630"/>
    </source>
</evidence>
<feature type="domain" description="Glucose-methanol-choline oxidoreductase N-terminal" evidence="6">
    <location>
        <begin position="15"/>
        <end position="281"/>
    </location>
</feature>
<evidence type="ECO:0000256" key="2">
    <source>
        <dbReference type="ARBA" id="ARBA00010790"/>
    </source>
</evidence>
<dbReference type="InterPro" id="IPR007867">
    <property type="entry name" value="GMC_OxRtase_C"/>
</dbReference>
<organism evidence="8 9">
    <name type="scientific">Entotheonella factor</name>
    <dbReference type="NCBI Taxonomy" id="1429438"/>
    <lineage>
        <taxon>Bacteria</taxon>
        <taxon>Pseudomonadati</taxon>
        <taxon>Nitrospinota/Tectimicrobiota group</taxon>
        <taxon>Candidatus Tectimicrobiota</taxon>
        <taxon>Candidatus Entotheonellia</taxon>
        <taxon>Candidatus Entotheonellales</taxon>
        <taxon>Candidatus Entotheonellaceae</taxon>
        <taxon>Candidatus Entotheonella</taxon>
    </lineage>
</organism>
<dbReference type="Gene3D" id="3.50.50.60">
    <property type="entry name" value="FAD/NAD(P)-binding domain"/>
    <property type="match status" value="2"/>
</dbReference>
<sequence>MSRAIIVGSGVAGSFMAHALLDRGVSEVVMLDAGTHVAMADQAWWLHFVATGGAPYHANYDAKSDFVAEGMNPWNIEGGRIFGRGGTTLHWGGWVPRFKPEDFRLYSNTGLGLDWPFDYNDFEPYYLQAENWLGVSGDSQSQDPPRSGPYPFEAAPYPLSAERFIRAFDELGYSYGHLPMARFGRSLNGSGACITTGTCDYCPVGGRFTGNQPVDRLEQRPGFRLQLGAAVRQIRMASRAVAAGVTYTDLATGESEELDADTVFLCAGAFETPKLLLASRCAEWPQGIGNDCDLVGRFLVANGFFFANGQADNPQRLTQELGFPSLVSRHFDTEKEQATAKLFLTMNYSRPYLNLAEEMAKGQSRADLDRAAVGPASFQLYGNVSPLGQYENRVGLADGTTRFGLPKTLVDTPEPARDEDAFKQWMELTENILKTMGCSNVTSGTYPQRGDHAACTTRMALTPEQGVVDPQHRVFGTDNLFILSNAVLPTLSAANPTLTLVALGYRLVETCGAELMG</sequence>
<evidence type="ECO:0000256" key="1">
    <source>
        <dbReference type="ARBA" id="ARBA00001974"/>
    </source>
</evidence>